<dbReference type="Proteomes" id="UP000834106">
    <property type="component" value="Chromosome 17"/>
</dbReference>
<protein>
    <submittedName>
        <fullName evidence="2">Uncharacterized protein</fullName>
    </submittedName>
</protein>
<evidence type="ECO:0000313" key="3">
    <source>
        <dbReference type="Proteomes" id="UP000834106"/>
    </source>
</evidence>
<evidence type="ECO:0000256" key="1">
    <source>
        <dbReference type="SAM" id="MobiDB-lite"/>
    </source>
</evidence>
<evidence type="ECO:0000313" key="2">
    <source>
        <dbReference type="EMBL" id="CAI9780036.1"/>
    </source>
</evidence>
<keyword evidence="3" id="KW-1185">Reference proteome</keyword>
<organism evidence="2 3">
    <name type="scientific">Fraxinus pennsylvanica</name>
    <dbReference type="NCBI Taxonomy" id="56036"/>
    <lineage>
        <taxon>Eukaryota</taxon>
        <taxon>Viridiplantae</taxon>
        <taxon>Streptophyta</taxon>
        <taxon>Embryophyta</taxon>
        <taxon>Tracheophyta</taxon>
        <taxon>Spermatophyta</taxon>
        <taxon>Magnoliopsida</taxon>
        <taxon>eudicotyledons</taxon>
        <taxon>Gunneridae</taxon>
        <taxon>Pentapetalae</taxon>
        <taxon>asterids</taxon>
        <taxon>lamiids</taxon>
        <taxon>Lamiales</taxon>
        <taxon>Oleaceae</taxon>
        <taxon>Oleeae</taxon>
        <taxon>Fraxinus</taxon>
    </lineage>
</organism>
<feature type="region of interest" description="Disordered" evidence="1">
    <location>
        <begin position="130"/>
        <end position="151"/>
    </location>
</feature>
<gene>
    <name evidence="2" type="ORF">FPE_LOCUS27466</name>
</gene>
<sequence>MEPRKIHEDEDDRYEEGDDLPSDFATIFEALFPQLVYVEVLELPYDENIYVIDCEIGEELVNVENFSVHDEPVDEKQPCYAIEIYDDPLKEAEVGKIKIDLTRAEPVVGMDFDGGFEADLPEVHAGQTDVEPEHAKYSEPYIEPEQTEPVV</sequence>
<proteinExistence type="predicted"/>
<accession>A0AAD2A5F1</accession>
<dbReference type="AlphaFoldDB" id="A0AAD2A5F1"/>
<reference evidence="2" key="1">
    <citation type="submission" date="2023-05" db="EMBL/GenBank/DDBJ databases">
        <authorList>
            <person name="Huff M."/>
        </authorList>
    </citation>
    <scope>NUCLEOTIDE SEQUENCE</scope>
</reference>
<dbReference type="EMBL" id="OU503052">
    <property type="protein sequence ID" value="CAI9780036.1"/>
    <property type="molecule type" value="Genomic_DNA"/>
</dbReference>
<name>A0AAD2A5F1_9LAMI</name>